<evidence type="ECO:0000313" key="3">
    <source>
        <dbReference type="EMBL" id="MZP29557.1"/>
    </source>
</evidence>
<dbReference type="Proteomes" id="UP000463470">
    <property type="component" value="Unassembled WGS sequence"/>
</dbReference>
<dbReference type="EMBL" id="WXEY01000006">
    <property type="protein sequence ID" value="MZP29557.1"/>
    <property type="molecule type" value="Genomic_DNA"/>
</dbReference>
<dbReference type="Pfam" id="PF07992">
    <property type="entry name" value="Pyr_redox_2"/>
    <property type="match status" value="1"/>
</dbReference>
<accession>A0A845KZN4</accession>
<dbReference type="InterPro" id="IPR023753">
    <property type="entry name" value="FAD/NAD-binding_dom"/>
</dbReference>
<feature type="domain" description="Dihydroprymidine dehydrogenase" evidence="2">
    <location>
        <begin position="15"/>
        <end position="122"/>
    </location>
</feature>
<evidence type="ECO:0000313" key="4">
    <source>
        <dbReference type="Proteomes" id="UP000463470"/>
    </source>
</evidence>
<dbReference type="PRINTS" id="PR00419">
    <property type="entry name" value="ADXRDTASE"/>
</dbReference>
<dbReference type="GO" id="GO:0051536">
    <property type="term" value="F:iron-sulfur cluster binding"/>
    <property type="evidence" value="ECO:0007669"/>
    <property type="project" value="InterPro"/>
</dbReference>
<dbReference type="InterPro" id="IPR009051">
    <property type="entry name" value="Helical_ferredxn"/>
</dbReference>
<gene>
    <name evidence="3" type="ORF">GTO91_07540</name>
</gene>
<dbReference type="Gene3D" id="1.10.1060.10">
    <property type="entry name" value="Alpha-helical ferredoxin"/>
    <property type="match status" value="1"/>
</dbReference>
<sequence length="460" mass="49519">MIIDKKSDFDVVDLSFEEIDKGFTPRQAIAEAKRCLDCAKPHCRAGCPIENEIPQFIKALANGNIGEASAIIARRSNLPAVCGRVCPHEQQCESRCVLNKKGEGIKIGKLERFIADFDAEMEITQPEACPVQNNGKGKVAVIGAGPAGLTVAGDLAKQCFDVTVFDAQEEPGGVLIYGIPDFRLNKEVVRREIHKMERLGVTFRNKVLVGQDITIDQLLHEGYDAVFIGTGTALPKRLDIPGNDLAGVVQASYFLRIVALANSGKISPREIPVSIGDKVFIIGAGNVAMDAARTALRLGASGVTVVHRRGESEITALRSEFEHASAEGVTFRWMSSPARFLGDEKVTAIELESMAINEANQLVATGDRQTLPADKIILAIGQRPAARIISTAGGIEVDPNGYVITRERPYGMTTRRGVFAGGDVVHEPATVVLAMKEAKKVAAGIAMYVEAKKLIEECGM</sequence>
<name>A0A845KZN4_9FIRM</name>
<dbReference type="OrthoDB" id="9803192at2"/>
<dbReference type="GO" id="GO:0016491">
    <property type="term" value="F:oxidoreductase activity"/>
    <property type="evidence" value="ECO:0007669"/>
    <property type="project" value="InterPro"/>
</dbReference>
<dbReference type="InterPro" id="IPR028261">
    <property type="entry name" value="DPD_II"/>
</dbReference>
<dbReference type="Pfam" id="PF14691">
    <property type="entry name" value="Fer4_20"/>
    <property type="match status" value="1"/>
</dbReference>
<dbReference type="RefSeq" id="WP_161257253.1">
    <property type="nucleotide sequence ID" value="NZ_WXEY01000006.1"/>
</dbReference>
<dbReference type="SUPFAM" id="SSF51971">
    <property type="entry name" value="Nucleotide-binding domain"/>
    <property type="match status" value="1"/>
</dbReference>
<feature type="domain" description="FAD/NAD(P)-binding" evidence="1">
    <location>
        <begin position="138"/>
        <end position="438"/>
    </location>
</feature>
<dbReference type="AlphaFoldDB" id="A0A845KZN4"/>
<reference evidence="3 4" key="1">
    <citation type="submission" date="2020-01" db="EMBL/GenBank/DDBJ databases">
        <title>Whole-genome sequence of Heliobacterium undosum DSM 13378.</title>
        <authorList>
            <person name="Kyndt J.A."/>
            <person name="Meyer T.E."/>
        </authorList>
    </citation>
    <scope>NUCLEOTIDE SEQUENCE [LARGE SCALE GENOMIC DNA]</scope>
    <source>
        <strain evidence="3 4">DSM 13378</strain>
    </source>
</reference>
<dbReference type="Gene3D" id="3.50.50.60">
    <property type="entry name" value="FAD/NAD(P)-binding domain"/>
    <property type="match status" value="2"/>
</dbReference>
<proteinExistence type="predicted"/>
<evidence type="ECO:0000259" key="1">
    <source>
        <dbReference type="Pfam" id="PF07992"/>
    </source>
</evidence>
<organism evidence="3 4">
    <name type="scientific">Heliomicrobium undosum</name>
    <dbReference type="NCBI Taxonomy" id="121734"/>
    <lineage>
        <taxon>Bacteria</taxon>
        <taxon>Bacillati</taxon>
        <taxon>Bacillota</taxon>
        <taxon>Clostridia</taxon>
        <taxon>Eubacteriales</taxon>
        <taxon>Heliobacteriaceae</taxon>
        <taxon>Heliomicrobium</taxon>
    </lineage>
</organism>
<comment type="caution">
    <text evidence="3">The sequence shown here is derived from an EMBL/GenBank/DDBJ whole genome shotgun (WGS) entry which is preliminary data.</text>
</comment>
<protein>
    <submittedName>
        <fullName evidence="3">FAD-dependent oxidoreductase</fullName>
    </submittedName>
</protein>
<dbReference type="PANTHER" id="PTHR42783:SF3">
    <property type="entry name" value="GLUTAMATE SYNTHASE [NADPH] SMALL CHAIN-RELATED"/>
    <property type="match status" value="1"/>
</dbReference>
<evidence type="ECO:0000259" key="2">
    <source>
        <dbReference type="Pfam" id="PF14691"/>
    </source>
</evidence>
<dbReference type="InterPro" id="IPR036188">
    <property type="entry name" value="FAD/NAD-bd_sf"/>
</dbReference>
<dbReference type="SUPFAM" id="SSF46548">
    <property type="entry name" value="alpha-helical ferredoxin"/>
    <property type="match status" value="1"/>
</dbReference>
<dbReference type="PANTHER" id="PTHR42783">
    <property type="entry name" value="GLUTAMATE SYNTHASE [NADPH] SMALL CHAIN"/>
    <property type="match status" value="1"/>
</dbReference>
<keyword evidence="4" id="KW-1185">Reference proteome</keyword>